<dbReference type="PRINTS" id="PR00039">
    <property type="entry name" value="HTHLYSR"/>
</dbReference>
<dbReference type="InterPro" id="IPR000847">
    <property type="entry name" value="LysR_HTH_N"/>
</dbReference>
<keyword evidence="5" id="KW-0804">Transcription</keyword>
<evidence type="ECO:0000256" key="5">
    <source>
        <dbReference type="ARBA" id="ARBA00023163"/>
    </source>
</evidence>
<dbReference type="Gene3D" id="1.10.10.10">
    <property type="entry name" value="Winged helix-like DNA-binding domain superfamily/Winged helix DNA-binding domain"/>
    <property type="match status" value="1"/>
</dbReference>
<dbReference type="InterPro" id="IPR005119">
    <property type="entry name" value="LysR_subst-bd"/>
</dbReference>
<dbReference type="Pfam" id="PF03466">
    <property type="entry name" value="LysR_substrate"/>
    <property type="match status" value="1"/>
</dbReference>
<proteinExistence type="inferred from homology"/>
<organism evidence="7 8">
    <name type="scientific">Bradyrhizobium japonicum</name>
    <dbReference type="NCBI Taxonomy" id="375"/>
    <lineage>
        <taxon>Bacteria</taxon>
        <taxon>Pseudomonadati</taxon>
        <taxon>Pseudomonadota</taxon>
        <taxon>Alphaproteobacteria</taxon>
        <taxon>Hyphomicrobiales</taxon>
        <taxon>Nitrobacteraceae</taxon>
        <taxon>Bradyrhizobium</taxon>
    </lineage>
</organism>
<evidence type="ECO:0000259" key="6">
    <source>
        <dbReference type="PROSITE" id="PS50931"/>
    </source>
</evidence>
<comment type="similarity">
    <text evidence="2">Belongs to the LysR transcriptional regulatory family.</text>
</comment>
<dbReference type="PROSITE" id="PS50931">
    <property type="entry name" value="HTH_LYSR"/>
    <property type="match status" value="1"/>
</dbReference>
<reference evidence="7 8" key="1">
    <citation type="submission" date="2014-09" db="EMBL/GenBank/DDBJ databases">
        <title>Draft genome of Bradyrhizobium japonicum Is-34.</title>
        <authorList>
            <person name="Tsurumaru H."/>
            <person name="Yamakawa T."/>
            <person name="Hashimoto S."/>
            <person name="Okizaki K."/>
            <person name="Kanesaki Y."/>
            <person name="Yoshikawa H."/>
            <person name="Yajima S."/>
        </authorList>
    </citation>
    <scope>NUCLEOTIDE SEQUENCE [LARGE SCALE GENOMIC DNA]</scope>
    <source>
        <strain evidence="7 8">Is-34</strain>
    </source>
</reference>
<dbReference type="GO" id="GO:0003700">
    <property type="term" value="F:DNA-binding transcription factor activity"/>
    <property type="evidence" value="ECO:0007669"/>
    <property type="project" value="InterPro"/>
</dbReference>
<dbReference type="InterPro" id="IPR036388">
    <property type="entry name" value="WH-like_DNA-bd_sf"/>
</dbReference>
<name>A0A0A3XJR9_BRAJP</name>
<protein>
    <recommendedName>
        <fullName evidence="6">HTH lysR-type domain-containing protein</fullName>
    </recommendedName>
</protein>
<dbReference type="RefSeq" id="WP_041959740.1">
    <property type="nucleotide sequence ID" value="NZ_JRPN01000029.1"/>
</dbReference>
<dbReference type="Gene3D" id="3.40.190.10">
    <property type="entry name" value="Periplasmic binding protein-like II"/>
    <property type="match status" value="2"/>
</dbReference>
<evidence type="ECO:0000256" key="2">
    <source>
        <dbReference type="ARBA" id="ARBA00009437"/>
    </source>
</evidence>
<dbReference type="SUPFAM" id="SSF46785">
    <property type="entry name" value="Winged helix' DNA-binding domain"/>
    <property type="match status" value="1"/>
</dbReference>
<dbReference type="Proteomes" id="UP000030377">
    <property type="component" value="Unassembled WGS sequence"/>
</dbReference>
<dbReference type="GO" id="GO:0032993">
    <property type="term" value="C:protein-DNA complex"/>
    <property type="evidence" value="ECO:0007669"/>
    <property type="project" value="TreeGrafter"/>
</dbReference>
<dbReference type="Pfam" id="PF00126">
    <property type="entry name" value="HTH_1"/>
    <property type="match status" value="1"/>
</dbReference>
<accession>A0A0A3XJR9</accession>
<evidence type="ECO:0000256" key="3">
    <source>
        <dbReference type="ARBA" id="ARBA00023015"/>
    </source>
</evidence>
<comment type="function">
    <text evidence="1">NodD regulates the expression of the nodABCFE genes which encode other nodulation proteins. NodD is also a negative regulator of its own expression. Binds flavonoids as inducers.</text>
</comment>
<sequence length="317" mass="34984">MDTQPSANADRRLLGHALELKQLRYAAVAHSCGSFRKAAELLSVQHSALSRSVAQLENQVGATLFERSAAGVRPTLAGLRFLNHASAILRQIDELLKSTSGIAHGQSDRLSVGLCTSVAAGRVGELLADFRRRCAPTNLVATERSPTELRRSLQSSDSDIIIVPARPNSAAVRVRALWRERVFVLLPANHALASHKAVRWADLRDHTILLVPPDRADSVGAIIKSKILKRGIAQNVQQHDVSRHLIHRLTSLGFGVSFILESDIATIGNGVVYRELHDERGQMTVCFYAHWMPNNRKPALRPFLTFLAERYPSLAER</sequence>
<dbReference type="PANTHER" id="PTHR30346">
    <property type="entry name" value="TRANSCRIPTIONAL DUAL REGULATOR HCAR-RELATED"/>
    <property type="match status" value="1"/>
</dbReference>
<evidence type="ECO:0000256" key="1">
    <source>
        <dbReference type="ARBA" id="ARBA00003502"/>
    </source>
</evidence>
<dbReference type="EMBL" id="JRPN01000029">
    <property type="protein sequence ID" value="KGT74555.1"/>
    <property type="molecule type" value="Genomic_DNA"/>
</dbReference>
<dbReference type="CDD" id="cd08414">
    <property type="entry name" value="PBP2_LTTR_aromatics_like"/>
    <property type="match status" value="1"/>
</dbReference>
<evidence type="ECO:0000256" key="4">
    <source>
        <dbReference type="ARBA" id="ARBA00023125"/>
    </source>
</evidence>
<dbReference type="AlphaFoldDB" id="A0A0A3XJR9"/>
<dbReference type="SUPFAM" id="SSF53850">
    <property type="entry name" value="Periplasmic binding protein-like II"/>
    <property type="match status" value="1"/>
</dbReference>
<keyword evidence="4" id="KW-0238">DNA-binding</keyword>
<evidence type="ECO:0000313" key="8">
    <source>
        <dbReference type="Proteomes" id="UP000030377"/>
    </source>
</evidence>
<evidence type="ECO:0000313" key="7">
    <source>
        <dbReference type="EMBL" id="KGT74555.1"/>
    </source>
</evidence>
<dbReference type="FunFam" id="1.10.10.10:FF:000001">
    <property type="entry name" value="LysR family transcriptional regulator"/>
    <property type="match status" value="1"/>
</dbReference>
<comment type="caution">
    <text evidence="7">The sequence shown here is derived from an EMBL/GenBank/DDBJ whole genome shotgun (WGS) entry which is preliminary data.</text>
</comment>
<feature type="domain" description="HTH lysR-type" evidence="6">
    <location>
        <begin position="18"/>
        <end position="75"/>
    </location>
</feature>
<dbReference type="InterPro" id="IPR036390">
    <property type="entry name" value="WH_DNA-bd_sf"/>
</dbReference>
<dbReference type="PANTHER" id="PTHR30346:SF0">
    <property type="entry name" value="HCA OPERON TRANSCRIPTIONAL ACTIVATOR HCAR"/>
    <property type="match status" value="1"/>
</dbReference>
<dbReference type="GO" id="GO:0003677">
    <property type="term" value="F:DNA binding"/>
    <property type="evidence" value="ECO:0007669"/>
    <property type="project" value="UniProtKB-KW"/>
</dbReference>
<keyword evidence="3" id="KW-0805">Transcription regulation</keyword>
<gene>
    <name evidence="7" type="ORF">MA20_37865</name>
</gene>